<reference evidence="3" key="1">
    <citation type="submission" date="2017-01" db="EMBL/GenBank/DDBJ databases">
        <authorList>
            <person name="Varghese N."/>
            <person name="Submissions S."/>
        </authorList>
    </citation>
    <scope>NUCLEOTIDE SEQUENCE [LARGE SCALE GENOMIC DNA]</scope>
    <source>
        <strain evidence="3">DSM 24913</strain>
    </source>
</reference>
<dbReference type="OrthoDB" id="6121561at2"/>
<evidence type="ECO:0000313" key="2">
    <source>
        <dbReference type="EMBL" id="SIT11505.1"/>
    </source>
</evidence>
<dbReference type="AlphaFoldDB" id="A0A1N7PLJ3"/>
<dbReference type="EMBL" id="FTOH01000010">
    <property type="protein sequence ID" value="SIT11505.1"/>
    <property type="molecule type" value="Genomic_DNA"/>
</dbReference>
<name>A0A1N7PLJ3_9GAMM</name>
<organism evidence="2 3">
    <name type="scientific">Thalassolituus maritimus</name>
    <dbReference type="NCBI Taxonomy" id="484498"/>
    <lineage>
        <taxon>Bacteria</taxon>
        <taxon>Pseudomonadati</taxon>
        <taxon>Pseudomonadota</taxon>
        <taxon>Gammaproteobacteria</taxon>
        <taxon>Oceanospirillales</taxon>
        <taxon>Oceanospirillaceae</taxon>
        <taxon>Thalassolituus</taxon>
    </lineage>
</organism>
<gene>
    <name evidence="2" type="ORF">SAMN05421686_11073</name>
</gene>
<evidence type="ECO:0000313" key="3">
    <source>
        <dbReference type="Proteomes" id="UP000185639"/>
    </source>
</evidence>
<dbReference type="RefSeq" id="WP_139325866.1">
    <property type="nucleotide sequence ID" value="NZ_FTOH01000010.1"/>
</dbReference>
<evidence type="ECO:0008006" key="4">
    <source>
        <dbReference type="Google" id="ProtNLM"/>
    </source>
</evidence>
<evidence type="ECO:0000256" key="1">
    <source>
        <dbReference type="SAM" id="SignalP"/>
    </source>
</evidence>
<proteinExistence type="predicted"/>
<feature type="signal peptide" evidence="1">
    <location>
        <begin position="1"/>
        <end position="18"/>
    </location>
</feature>
<keyword evidence="1" id="KW-0732">Signal</keyword>
<feature type="chain" id="PRO_5013383448" description="DUF3106 domain-containing protein" evidence="1">
    <location>
        <begin position="19"/>
        <end position="96"/>
    </location>
</feature>
<dbReference type="Proteomes" id="UP000185639">
    <property type="component" value="Unassembled WGS sequence"/>
</dbReference>
<accession>A0A1N7PLJ3</accession>
<keyword evidence="3" id="KW-1185">Reference proteome</keyword>
<protein>
    <recommendedName>
        <fullName evidence="4">DUF3106 domain-containing protein</fullName>
    </recommendedName>
</protein>
<sequence length="96" mass="11144">MRLISTLVLMCLPVLALANPPQSGARPDMSVEWSNSQPEQRQALDNFYQALQQMPPGAGSSDINERQRHLEQLRDMSTEQRQEMFRNFVQDAERRR</sequence>
<dbReference type="STRING" id="484498.SAMN05421686_11073"/>